<evidence type="ECO:0000313" key="2">
    <source>
        <dbReference type="Proteomes" id="UP000001803"/>
    </source>
</evidence>
<name>A0A3B6VA84_BRAHW</name>
<reference evidence="1 2" key="1">
    <citation type="journal article" date="2009" name="PLoS ONE">
        <title>Genome sequence of the pathogenic intestinal spirochete Brachyspira hyodysenteriae reveals adaptations to its lifestyle in the porcine large intestine.</title>
        <authorList>
            <person name="Bellgard M.I."/>
            <person name="Wanchanthuek P."/>
            <person name="La T."/>
            <person name="Ryan K."/>
            <person name="Moolhuijzen P."/>
            <person name="Albertyn Z."/>
            <person name="Shaban B."/>
            <person name="Motro Y."/>
            <person name="Dunn D.S."/>
            <person name="Schibeci D."/>
            <person name="Hunter A."/>
            <person name="Barrero R."/>
            <person name="Phillips N.D."/>
            <person name="Hampson D.J."/>
        </authorList>
    </citation>
    <scope>NUCLEOTIDE SEQUENCE [LARGE SCALE GENOMIC DNA]</scope>
    <source>
        <strain evidence="2">ATCC 49526 / WA1</strain>
    </source>
</reference>
<dbReference type="Proteomes" id="UP000001803">
    <property type="component" value="Chromosome"/>
</dbReference>
<sequence length="97" mass="11476">MYGAVRPEIVTPETRFFDMAWVYELKNYKYIYVCGEAKDFSLYDTLCQICDVYSNDKTITKKINVMINCCSSIYNNKEIDKKYIQLHKDYGINIVEV</sequence>
<dbReference type="EMBL" id="CP001357">
    <property type="protein sequence ID" value="ACN84259.1"/>
    <property type="molecule type" value="Genomic_DNA"/>
</dbReference>
<dbReference type="AlphaFoldDB" id="A0A3B6VA84"/>
<gene>
    <name evidence="1" type="ordered locus">BHWA1_01794</name>
</gene>
<dbReference type="KEGG" id="bhy:BHWA1_01794"/>
<organism evidence="1 2">
    <name type="scientific">Brachyspira hyodysenteriae (strain ATCC 49526 / WA1)</name>
    <dbReference type="NCBI Taxonomy" id="565034"/>
    <lineage>
        <taxon>Bacteria</taxon>
        <taxon>Pseudomonadati</taxon>
        <taxon>Spirochaetota</taxon>
        <taxon>Spirochaetia</taxon>
        <taxon>Brachyspirales</taxon>
        <taxon>Brachyspiraceae</taxon>
        <taxon>Brachyspira</taxon>
    </lineage>
</organism>
<proteinExistence type="predicted"/>
<dbReference type="STRING" id="565034.BHWA1_01794"/>
<protein>
    <submittedName>
        <fullName evidence="1">Uncharacterized protein</fullName>
    </submittedName>
</protein>
<keyword evidence="2" id="KW-1185">Reference proteome</keyword>
<accession>A0A3B6VA84</accession>
<evidence type="ECO:0000313" key="1">
    <source>
        <dbReference type="EMBL" id="ACN84259.1"/>
    </source>
</evidence>